<dbReference type="AlphaFoldDB" id="A0A914D5V2"/>
<dbReference type="InterPro" id="IPR006593">
    <property type="entry name" value="Cyt_b561/ferric_Rdtase_TM"/>
</dbReference>
<dbReference type="PANTHER" id="PTHR10106:SF50">
    <property type="entry name" value="CYTOCHROME B561 DOMAIN-CONTAINING PROTEIN"/>
    <property type="match status" value="1"/>
</dbReference>
<evidence type="ECO:0000256" key="8">
    <source>
        <dbReference type="ARBA" id="ARBA00022989"/>
    </source>
</evidence>
<reference evidence="14" key="1">
    <citation type="submission" date="2022-11" db="UniProtKB">
        <authorList>
            <consortium name="WormBaseParasite"/>
        </authorList>
    </citation>
    <scope>IDENTIFICATION</scope>
</reference>
<dbReference type="PROSITE" id="PS50939">
    <property type="entry name" value="CYTOCHROME_B561"/>
    <property type="match status" value="1"/>
</dbReference>
<keyword evidence="7" id="KW-0249">Electron transport</keyword>
<evidence type="ECO:0000256" key="9">
    <source>
        <dbReference type="ARBA" id="ARBA00023004"/>
    </source>
</evidence>
<evidence type="ECO:0000256" key="1">
    <source>
        <dbReference type="ARBA" id="ARBA00001970"/>
    </source>
</evidence>
<feature type="transmembrane region" description="Helical" evidence="11">
    <location>
        <begin position="78"/>
        <end position="97"/>
    </location>
</feature>
<keyword evidence="13" id="KW-1185">Reference proteome</keyword>
<keyword evidence="10 11" id="KW-0472">Membrane</keyword>
<keyword evidence="3" id="KW-0813">Transport</keyword>
<protein>
    <submittedName>
        <fullName evidence="14">Cytochrome b561 domain-containing protein</fullName>
    </submittedName>
</protein>
<evidence type="ECO:0000256" key="2">
    <source>
        <dbReference type="ARBA" id="ARBA00004141"/>
    </source>
</evidence>
<dbReference type="Proteomes" id="UP000887540">
    <property type="component" value="Unplaced"/>
</dbReference>
<evidence type="ECO:0000256" key="7">
    <source>
        <dbReference type="ARBA" id="ARBA00022982"/>
    </source>
</evidence>
<keyword evidence="8 11" id="KW-1133">Transmembrane helix</keyword>
<name>A0A914D5V2_9BILA</name>
<dbReference type="WBParaSite" id="ACRNAN_scaffold19618.g31299.t1">
    <property type="protein sequence ID" value="ACRNAN_scaffold19618.g31299.t1"/>
    <property type="gene ID" value="ACRNAN_scaffold19618.g31299"/>
</dbReference>
<feature type="transmembrane region" description="Helical" evidence="11">
    <location>
        <begin position="117"/>
        <end position="140"/>
    </location>
</feature>
<evidence type="ECO:0000256" key="3">
    <source>
        <dbReference type="ARBA" id="ARBA00022448"/>
    </source>
</evidence>
<comment type="cofactor">
    <cofactor evidence="1">
        <name>heme b</name>
        <dbReference type="ChEBI" id="CHEBI:60344"/>
    </cofactor>
</comment>
<proteinExistence type="predicted"/>
<dbReference type="Pfam" id="PF03188">
    <property type="entry name" value="Cytochrom_B561"/>
    <property type="match status" value="1"/>
</dbReference>
<keyword evidence="4" id="KW-0349">Heme</keyword>
<feature type="transmembrane region" description="Helical" evidence="11">
    <location>
        <begin position="35"/>
        <end position="57"/>
    </location>
</feature>
<keyword evidence="5 11" id="KW-0812">Transmembrane</keyword>
<dbReference type="InterPro" id="IPR043205">
    <property type="entry name" value="CYB561/CYBRD1-like"/>
</dbReference>
<dbReference type="PANTHER" id="PTHR10106">
    <property type="entry name" value="CYTOCHROME B561-RELATED"/>
    <property type="match status" value="1"/>
</dbReference>
<evidence type="ECO:0000256" key="11">
    <source>
        <dbReference type="SAM" id="Phobius"/>
    </source>
</evidence>
<dbReference type="GO" id="GO:0046872">
    <property type="term" value="F:metal ion binding"/>
    <property type="evidence" value="ECO:0007669"/>
    <property type="project" value="UniProtKB-KW"/>
</dbReference>
<evidence type="ECO:0000256" key="4">
    <source>
        <dbReference type="ARBA" id="ARBA00022617"/>
    </source>
</evidence>
<keyword evidence="9" id="KW-0408">Iron</keyword>
<evidence type="ECO:0000313" key="13">
    <source>
        <dbReference type="Proteomes" id="UP000887540"/>
    </source>
</evidence>
<dbReference type="SMART" id="SM00665">
    <property type="entry name" value="B561"/>
    <property type="match status" value="1"/>
</dbReference>
<evidence type="ECO:0000259" key="12">
    <source>
        <dbReference type="PROSITE" id="PS50939"/>
    </source>
</evidence>
<comment type="subcellular location">
    <subcellularLocation>
        <location evidence="2">Membrane</location>
        <topology evidence="2">Multi-pass membrane protein</topology>
    </subcellularLocation>
</comment>
<keyword evidence="6" id="KW-0479">Metal-binding</keyword>
<organism evidence="13 14">
    <name type="scientific">Acrobeloides nanus</name>
    <dbReference type="NCBI Taxonomy" id="290746"/>
    <lineage>
        <taxon>Eukaryota</taxon>
        <taxon>Metazoa</taxon>
        <taxon>Ecdysozoa</taxon>
        <taxon>Nematoda</taxon>
        <taxon>Chromadorea</taxon>
        <taxon>Rhabditida</taxon>
        <taxon>Tylenchina</taxon>
        <taxon>Cephalobomorpha</taxon>
        <taxon>Cephaloboidea</taxon>
        <taxon>Cephalobidae</taxon>
        <taxon>Acrobeloides</taxon>
    </lineage>
</organism>
<dbReference type="GO" id="GO:0016020">
    <property type="term" value="C:membrane"/>
    <property type="evidence" value="ECO:0007669"/>
    <property type="project" value="UniProtKB-SubCell"/>
</dbReference>
<evidence type="ECO:0000256" key="10">
    <source>
        <dbReference type="ARBA" id="ARBA00023136"/>
    </source>
</evidence>
<accession>A0A914D5V2</accession>
<evidence type="ECO:0000256" key="5">
    <source>
        <dbReference type="ARBA" id="ARBA00022692"/>
    </source>
</evidence>
<dbReference type="Gene3D" id="1.20.120.1770">
    <property type="match status" value="1"/>
</dbReference>
<evidence type="ECO:0000256" key="6">
    <source>
        <dbReference type="ARBA" id="ARBA00022723"/>
    </source>
</evidence>
<sequence length="157" mass="17933">MYGTNGSGLQFGEQAYDNNEKRIHNYTNMFSFHSWIGVSIIAAYGIQAIIGFVSFVFPKIRMDFREAVMPFHRFLGRIIFATSVAQALIGNSMYWFFTFETGAQGISCYYDLACPKHVGVILNFYVITMVCYAICVGLMIGKDSWRRQPTLDEKKNQ</sequence>
<feature type="domain" description="Cytochrome b561" evidence="12">
    <location>
        <begin position="1"/>
        <end position="131"/>
    </location>
</feature>
<evidence type="ECO:0000313" key="14">
    <source>
        <dbReference type="WBParaSite" id="ACRNAN_scaffold19618.g31299.t1"/>
    </source>
</evidence>
<dbReference type="GO" id="GO:0016491">
    <property type="term" value="F:oxidoreductase activity"/>
    <property type="evidence" value="ECO:0007669"/>
    <property type="project" value="InterPro"/>
</dbReference>